<organism evidence="2 3">
    <name type="scientific">Polypterus senegalus</name>
    <name type="common">Senegal bichir</name>
    <dbReference type="NCBI Taxonomy" id="55291"/>
    <lineage>
        <taxon>Eukaryota</taxon>
        <taxon>Metazoa</taxon>
        <taxon>Chordata</taxon>
        <taxon>Craniata</taxon>
        <taxon>Vertebrata</taxon>
        <taxon>Euteleostomi</taxon>
        <taxon>Actinopterygii</taxon>
        <taxon>Polypteriformes</taxon>
        <taxon>Polypteridae</taxon>
        <taxon>Polypterus</taxon>
    </lineage>
</organism>
<dbReference type="EMBL" id="JAATIS010004040">
    <property type="protein sequence ID" value="KAG2462778.1"/>
    <property type="molecule type" value="Genomic_DNA"/>
</dbReference>
<dbReference type="AlphaFoldDB" id="A0A8X8BLS7"/>
<feature type="non-terminal residue" evidence="2">
    <location>
        <position position="1"/>
    </location>
</feature>
<protein>
    <submittedName>
        <fullName evidence="2">MECOM protein</fullName>
    </submittedName>
</protein>
<gene>
    <name evidence="2" type="primary">Mecom_2</name>
    <name evidence="2" type="ORF">GTO96_0000870</name>
</gene>
<proteinExistence type="predicted"/>
<accession>A0A8X8BLS7</accession>
<feature type="non-terminal residue" evidence="2">
    <location>
        <position position="149"/>
    </location>
</feature>
<reference evidence="2 3" key="1">
    <citation type="journal article" date="2021" name="Cell">
        <title>Tracing the genetic footprints of vertebrate landing in non-teleost ray-finned fishes.</title>
        <authorList>
            <person name="Bi X."/>
            <person name="Wang K."/>
            <person name="Yang L."/>
            <person name="Pan H."/>
            <person name="Jiang H."/>
            <person name="Wei Q."/>
            <person name="Fang M."/>
            <person name="Yu H."/>
            <person name="Zhu C."/>
            <person name="Cai Y."/>
            <person name="He Y."/>
            <person name="Gan X."/>
            <person name="Zeng H."/>
            <person name="Yu D."/>
            <person name="Zhu Y."/>
            <person name="Jiang H."/>
            <person name="Qiu Q."/>
            <person name="Yang H."/>
            <person name="Zhang Y.E."/>
            <person name="Wang W."/>
            <person name="Zhu M."/>
            <person name="He S."/>
            <person name="Zhang G."/>
        </authorList>
    </citation>
    <scope>NUCLEOTIDE SEQUENCE [LARGE SCALE GENOMIC DNA]</scope>
    <source>
        <strain evidence="2">Bchr_013</strain>
    </source>
</reference>
<evidence type="ECO:0000313" key="3">
    <source>
        <dbReference type="Proteomes" id="UP000886611"/>
    </source>
</evidence>
<name>A0A8X8BLS7_POLSE</name>
<comment type="caution">
    <text evidence="2">The sequence shown here is derived from an EMBL/GenBank/DDBJ whole genome shotgun (WGS) entry which is preliminary data.</text>
</comment>
<evidence type="ECO:0000313" key="2">
    <source>
        <dbReference type="EMBL" id="KAG2462778.1"/>
    </source>
</evidence>
<dbReference type="Gene3D" id="2.170.270.10">
    <property type="entry name" value="SET domain"/>
    <property type="match status" value="1"/>
</dbReference>
<evidence type="ECO:0000256" key="1">
    <source>
        <dbReference type="SAM" id="MobiDB-lite"/>
    </source>
</evidence>
<keyword evidence="3" id="KW-1185">Reference proteome</keyword>
<dbReference type="Proteomes" id="UP000886611">
    <property type="component" value="Unassembled WGS sequence"/>
</dbReference>
<dbReference type="InterPro" id="IPR046341">
    <property type="entry name" value="SET_dom_sf"/>
</dbReference>
<sequence>MQGLPGPAACYPKTGQYVPPVKDELSQKTGKYDSGLYDDYPEAVLEDTAEGDRQLAQHTLTVEDLTSPTTSSDDYTAKEASSYQTPIYIPDDLPVPPEVELQESSIPLAGLGVWAQRKIEAGEKFGPYVGEQLSALKNSNLGWEVGMTA</sequence>
<feature type="region of interest" description="Disordered" evidence="1">
    <location>
        <begin position="1"/>
        <end position="33"/>
    </location>
</feature>
<feature type="region of interest" description="Disordered" evidence="1">
    <location>
        <begin position="59"/>
        <end position="83"/>
    </location>
</feature>